<sequence>MAFRTETAEQLCAELNRRRRIKRIFCLPADREYDQKQAGFWHAPPFLEGMPCMMESVLLEFYIMDYCCLAQQL</sequence>
<organism evidence="1 2">
    <name type="scientific">Sulfobacillus benefaciens</name>
    <dbReference type="NCBI Taxonomy" id="453960"/>
    <lineage>
        <taxon>Bacteria</taxon>
        <taxon>Bacillati</taxon>
        <taxon>Bacillota</taxon>
        <taxon>Clostridia</taxon>
        <taxon>Eubacteriales</taxon>
        <taxon>Clostridiales Family XVII. Incertae Sedis</taxon>
        <taxon>Sulfobacillus</taxon>
    </lineage>
</organism>
<name>A0A2T2XH05_9FIRM</name>
<dbReference type="EMBL" id="PXYW01000016">
    <property type="protein sequence ID" value="PSR33795.1"/>
    <property type="molecule type" value="Genomic_DNA"/>
</dbReference>
<evidence type="ECO:0000313" key="1">
    <source>
        <dbReference type="EMBL" id="PSR33795.1"/>
    </source>
</evidence>
<evidence type="ECO:0000313" key="2">
    <source>
        <dbReference type="Proteomes" id="UP000242972"/>
    </source>
</evidence>
<proteinExistence type="predicted"/>
<comment type="caution">
    <text evidence="1">The sequence shown here is derived from an EMBL/GenBank/DDBJ whole genome shotgun (WGS) entry which is preliminary data.</text>
</comment>
<reference evidence="1 2" key="1">
    <citation type="journal article" date="2014" name="BMC Genomics">
        <title>Comparison of environmental and isolate Sulfobacillus genomes reveals diverse carbon, sulfur, nitrogen, and hydrogen metabolisms.</title>
        <authorList>
            <person name="Justice N.B."/>
            <person name="Norman A."/>
            <person name="Brown C.T."/>
            <person name="Singh A."/>
            <person name="Thomas B.C."/>
            <person name="Banfield J.F."/>
        </authorList>
    </citation>
    <scope>NUCLEOTIDE SEQUENCE [LARGE SCALE GENOMIC DNA]</scope>
    <source>
        <strain evidence="1">AMDSBA4</strain>
    </source>
</reference>
<protein>
    <submittedName>
        <fullName evidence="1">Uncharacterized protein</fullName>
    </submittedName>
</protein>
<accession>A0A2T2XH05</accession>
<dbReference type="AlphaFoldDB" id="A0A2T2XH05"/>
<gene>
    <name evidence="1" type="ORF">C7B46_08075</name>
</gene>
<dbReference type="Proteomes" id="UP000242972">
    <property type="component" value="Unassembled WGS sequence"/>
</dbReference>